<evidence type="ECO:0000259" key="1">
    <source>
        <dbReference type="Pfam" id="PF18354"/>
    </source>
</evidence>
<organism evidence="2 3">
    <name type="scientific">Pseudomyxococcus hansupus</name>
    <dbReference type="NCBI Taxonomy" id="1297742"/>
    <lineage>
        <taxon>Bacteria</taxon>
        <taxon>Pseudomonadati</taxon>
        <taxon>Myxococcota</taxon>
        <taxon>Myxococcia</taxon>
        <taxon>Myxococcales</taxon>
        <taxon>Cystobacterineae</taxon>
        <taxon>Myxococcaceae</taxon>
        <taxon>Pseudomyxococcus</taxon>
    </lineage>
</organism>
<dbReference type="CDD" id="cd12840">
    <property type="entry name" value="CarS"/>
    <property type="match status" value="1"/>
</dbReference>
<evidence type="ECO:0000313" key="3">
    <source>
        <dbReference type="Proteomes" id="UP000009026"/>
    </source>
</evidence>
<feature type="domain" description="CarS SH3" evidence="1">
    <location>
        <begin position="1"/>
        <end position="85"/>
    </location>
</feature>
<dbReference type="AlphaFoldDB" id="A0A0H4WX14"/>
<dbReference type="KEGG" id="mym:A176_002807"/>
<dbReference type="InterPro" id="IPR033807">
    <property type="entry name" value="CarS_antirepressor"/>
</dbReference>
<evidence type="ECO:0000313" key="2">
    <source>
        <dbReference type="EMBL" id="AKQ65895.1"/>
    </source>
</evidence>
<dbReference type="STRING" id="1297742.A176_002807"/>
<proteinExistence type="predicted"/>
<dbReference type="Gene3D" id="2.30.30.630">
    <property type="match status" value="1"/>
</dbReference>
<sequence>MIQDPSLIICHDVDGAPVRIGETVKVVARSEDGTIGQRFLGKTGVVVGFVFDDPATQYPDDPLIQVLVEDLGEDLFFPEELELAPEWARNRIAQHRQAVRTGARSDAERLP</sequence>
<dbReference type="Pfam" id="PF18354">
    <property type="entry name" value="SH3_18"/>
    <property type="match status" value="1"/>
</dbReference>
<dbReference type="PATRIC" id="fig|1297742.4.peg.2834"/>
<name>A0A0H4WX14_9BACT</name>
<gene>
    <name evidence="2" type="ORF">A176_002807</name>
</gene>
<dbReference type="Proteomes" id="UP000009026">
    <property type="component" value="Chromosome"/>
</dbReference>
<dbReference type="RefSeq" id="WP_002636546.1">
    <property type="nucleotide sequence ID" value="NZ_CP012109.1"/>
</dbReference>
<reference evidence="2 3" key="1">
    <citation type="journal article" date="2016" name="PLoS ONE">
        <title>Complete Genome Sequence and Comparative Genomics of a Novel Myxobacterium Myxococcus hansupus.</title>
        <authorList>
            <person name="Sharma G."/>
            <person name="Narwani T."/>
            <person name="Subramanian S."/>
        </authorList>
    </citation>
    <scope>NUCLEOTIDE SEQUENCE [LARGE SCALE GENOMIC DNA]</scope>
    <source>
        <strain evidence="3">mixupus</strain>
    </source>
</reference>
<accession>A0A0H4WX14</accession>
<protein>
    <submittedName>
        <fullName evidence="2">Carotenogenesis protein carS</fullName>
    </submittedName>
</protein>
<dbReference type="EMBL" id="CP012109">
    <property type="protein sequence ID" value="AKQ65895.1"/>
    <property type="molecule type" value="Genomic_DNA"/>
</dbReference>
<dbReference type="OrthoDB" id="5515504at2"/>
<dbReference type="eggNOG" id="ENOG5031TKG">
    <property type="taxonomic scope" value="Bacteria"/>
</dbReference>
<keyword evidence="3" id="KW-1185">Reference proteome</keyword>
<dbReference type="InterPro" id="IPR041199">
    <property type="entry name" value="CarS_SH3"/>
</dbReference>